<evidence type="ECO:0000313" key="2">
    <source>
        <dbReference type="Proteomes" id="UP000001542"/>
    </source>
</evidence>
<dbReference type="Proteomes" id="UP000001542">
    <property type="component" value="Unassembled WGS sequence"/>
</dbReference>
<proteinExistence type="predicted"/>
<evidence type="ECO:0000313" key="1">
    <source>
        <dbReference type="EMBL" id="EAX94389.1"/>
    </source>
</evidence>
<dbReference type="SUPFAM" id="SSF48371">
    <property type="entry name" value="ARM repeat"/>
    <property type="match status" value="1"/>
</dbReference>
<dbReference type="AlphaFoldDB" id="A2FL18"/>
<dbReference type="VEuPathDB" id="TrichDB:TVAGG3_1047670"/>
<organism evidence="1 2">
    <name type="scientific">Trichomonas vaginalis (strain ATCC PRA-98 / G3)</name>
    <dbReference type="NCBI Taxonomy" id="412133"/>
    <lineage>
        <taxon>Eukaryota</taxon>
        <taxon>Metamonada</taxon>
        <taxon>Parabasalia</taxon>
        <taxon>Trichomonadida</taxon>
        <taxon>Trichomonadidae</taxon>
        <taxon>Trichomonas</taxon>
    </lineage>
</organism>
<reference evidence="1" key="2">
    <citation type="journal article" date="2007" name="Science">
        <title>Draft genome sequence of the sexually transmitted pathogen Trichomonas vaginalis.</title>
        <authorList>
            <person name="Carlton J.M."/>
            <person name="Hirt R.P."/>
            <person name="Silva J.C."/>
            <person name="Delcher A.L."/>
            <person name="Schatz M."/>
            <person name="Zhao Q."/>
            <person name="Wortman J.R."/>
            <person name="Bidwell S.L."/>
            <person name="Alsmark U.C.M."/>
            <person name="Besteiro S."/>
            <person name="Sicheritz-Ponten T."/>
            <person name="Noel C.J."/>
            <person name="Dacks J.B."/>
            <person name="Foster P.G."/>
            <person name="Simillion C."/>
            <person name="Van de Peer Y."/>
            <person name="Miranda-Saavedra D."/>
            <person name="Barton G.J."/>
            <person name="Westrop G.D."/>
            <person name="Mueller S."/>
            <person name="Dessi D."/>
            <person name="Fiori P.L."/>
            <person name="Ren Q."/>
            <person name="Paulsen I."/>
            <person name="Zhang H."/>
            <person name="Bastida-Corcuera F.D."/>
            <person name="Simoes-Barbosa A."/>
            <person name="Brown M.T."/>
            <person name="Hayes R.D."/>
            <person name="Mukherjee M."/>
            <person name="Okumura C.Y."/>
            <person name="Schneider R."/>
            <person name="Smith A.J."/>
            <person name="Vanacova S."/>
            <person name="Villalvazo M."/>
            <person name="Haas B.J."/>
            <person name="Pertea M."/>
            <person name="Feldblyum T.V."/>
            <person name="Utterback T.R."/>
            <person name="Shu C.L."/>
            <person name="Osoegawa K."/>
            <person name="de Jong P.J."/>
            <person name="Hrdy I."/>
            <person name="Horvathova L."/>
            <person name="Zubacova Z."/>
            <person name="Dolezal P."/>
            <person name="Malik S.B."/>
            <person name="Logsdon J.M. Jr."/>
            <person name="Henze K."/>
            <person name="Gupta A."/>
            <person name="Wang C.C."/>
            <person name="Dunne R.L."/>
            <person name="Upcroft J.A."/>
            <person name="Upcroft P."/>
            <person name="White O."/>
            <person name="Salzberg S.L."/>
            <person name="Tang P."/>
            <person name="Chiu C.-H."/>
            <person name="Lee Y.-S."/>
            <person name="Embley T.M."/>
            <person name="Coombs G.H."/>
            <person name="Mottram J.C."/>
            <person name="Tachezy J."/>
            <person name="Fraser-Liggett C.M."/>
            <person name="Johnson P.J."/>
        </authorList>
    </citation>
    <scope>NUCLEOTIDE SEQUENCE [LARGE SCALE GENOMIC DNA]</scope>
    <source>
        <strain evidence="1">G3</strain>
    </source>
</reference>
<gene>
    <name evidence="1" type="ORF">TVAG_194750</name>
</gene>
<dbReference type="InterPro" id="IPR011989">
    <property type="entry name" value="ARM-like"/>
</dbReference>
<dbReference type="Gene3D" id="1.25.10.10">
    <property type="entry name" value="Leucine-rich Repeat Variant"/>
    <property type="match status" value="1"/>
</dbReference>
<dbReference type="InterPro" id="IPR016024">
    <property type="entry name" value="ARM-type_fold"/>
</dbReference>
<dbReference type="KEGG" id="tva:4752121"/>
<protein>
    <submittedName>
        <fullName evidence="1">Uncharacterized protein</fullName>
    </submittedName>
</protein>
<name>A2FL18_TRIV3</name>
<dbReference type="InParanoid" id="A2FL18"/>
<accession>A2FL18</accession>
<dbReference type="VEuPathDB" id="TrichDB:TVAG_194750"/>
<dbReference type="EMBL" id="DS113860">
    <property type="protein sequence ID" value="EAX94389.1"/>
    <property type="molecule type" value="Genomic_DNA"/>
</dbReference>
<sequence>MTFDYKFDIYSQNLRDFSYILDPYIASGITRRNNPQIIENEDLQTQINTIDDNYVHDQICSFQNLSYVISVIQQFHIDSPEYQNLVLNSNFLETILKILDNNFNRNEYDSSPTISDQIFEKIILFLYKISNSEEYIPKLLELGVIDVFNSTILNVPEQFRSPYMNIVLILLKSEENIQKFDLSSIELLFDRIDSLLFAKDGMIRKNSCQFLCHFSKYYSILPSNLQASLINIIKELDESRVYELDSLLSLACFNIIESIESNQLIDIDFFVVFIKHKIHSKDNEAVLYTLNILTTLIFKFNLFSLFIDSFRVESFVKHLYMGSVSTKIAIIRFFTEFIKKESSIIHDLIASNVIEGIISIMINESMSLKVTAFKFVCELLKIRSVETEEYINEEVLECMVSIIESSEKYMSLGLETFYILSKNERFQQAMINCEGYYALNELEPENDRLFETIKFILGESNLFND</sequence>
<dbReference type="RefSeq" id="XP_001307319.1">
    <property type="nucleotide sequence ID" value="XM_001307318.1"/>
</dbReference>
<reference evidence="1" key="1">
    <citation type="submission" date="2006-10" db="EMBL/GenBank/DDBJ databases">
        <authorList>
            <person name="Amadeo P."/>
            <person name="Zhao Q."/>
            <person name="Wortman J."/>
            <person name="Fraser-Liggett C."/>
            <person name="Carlton J."/>
        </authorList>
    </citation>
    <scope>NUCLEOTIDE SEQUENCE</scope>
    <source>
        <strain evidence="1">G3</strain>
    </source>
</reference>
<keyword evidence="2" id="KW-1185">Reference proteome</keyword>
<dbReference type="SMR" id="A2FL18"/>